<sequence length="500" mass="53331">MAQSKKTAQQSDADDTVVAIPHGFYDKYVGTAAEDTIVGTTKADVIFGGDGDDILIGQGGDPDPFSNAQDRYNGGAGVDTITSHSAYVYGNTFVYTSVTDSYFDKQGSHSDLIKNFQSTDVLDLTALGLERVGNGHNGDLAVTYNAGEDITYVRSLDKNAQGQAFEVRLEGDHAAELGTQNFALRYDLTAESTGREHGLSDKQYVITGTDGDDFLVVPRSGNIVTGGGGADEMYGGGSRNTFVFEHLTDSFVNDGTGQSSVDLIHSFSLGDGDLLDVSALGFTGLGDGYNGTLNYSYDNEAGYAIAQSFEADEDGNRFAVHLTQYDRDPITGLQDMDRFTFAGDNAADRANQTLTGDNYRDTFTNSTAGGILVGGGDDDLLVGNTGVDTFRYVEKSDSFRGNSDFIKNFDATQDRIDVSALGYTGLGDGTDGTLKVIYDTALHRTYLKDYEADADGNRFEISIDKNVAKTFTADNLIVADASVAHIELVGLAPADLHPMG</sequence>
<dbReference type="Pfam" id="PF00353">
    <property type="entry name" value="HemolysinCabind"/>
    <property type="match status" value="2"/>
</dbReference>
<comment type="cofactor">
    <cofactor evidence="1">
        <name>Ca(2+)</name>
        <dbReference type="ChEBI" id="CHEBI:29108"/>
    </cofactor>
</comment>
<keyword evidence="5" id="KW-0106">Calcium</keyword>
<proteinExistence type="predicted"/>
<keyword evidence="4" id="KW-0677">Repeat</keyword>
<name>A0A0Q0EJG8_PSEA0</name>
<organism evidence="7 8">
    <name type="scientific">Pseudomonas amygdali pv. ulmi</name>
    <dbReference type="NCBI Taxonomy" id="251720"/>
    <lineage>
        <taxon>Bacteria</taxon>
        <taxon>Pseudomonadati</taxon>
        <taxon>Pseudomonadota</taxon>
        <taxon>Gammaproteobacteria</taxon>
        <taxon>Pseudomonadales</taxon>
        <taxon>Pseudomonadaceae</taxon>
        <taxon>Pseudomonas</taxon>
        <taxon>Pseudomonas amygdali</taxon>
    </lineage>
</organism>
<evidence type="ECO:0000256" key="4">
    <source>
        <dbReference type="ARBA" id="ARBA00022737"/>
    </source>
</evidence>
<dbReference type="Gene3D" id="2.150.10.10">
    <property type="entry name" value="Serralysin-like metalloprotease, C-terminal"/>
    <property type="match status" value="3"/>
</dbReference>
<dbReference type="AlphaFoldDB" id="A0A0Q0EJG8"/>
<dbReference type="SUPFAM" id="SSF51120">
    <property type="entry name" value="beta-Roll"/>
    <property type="match status" value="3"/>
</dbReference>
<dbReference type="PRINTS" id="PR00313">
    <property type="entry name" value="CABNDNGRPT"/>
</dbReference>
<evidence type="ECO:0000256" key="2">
    <source>
        <dbReference type="ARBA" id="ARBA00004613"/>
    </source>
</evidence>
<dbReference type="InterPro" id="IPR013858">
    <property type="entry name" value="Peptidase_M10B_C"/>
</dbReference>
<feature type="domain" description="Peptidase M10 serralysin C-terminal" evidence="6">
    <location>
        <begin position="373"/>
        <end position="425"/>
    </location>
</feature>
<dbReference type="InterPro" id="IPR001343">
    <property type="entry name" value="Hemolysn_Ca-bd"/>
</dbReference>
<evidence type="ECO:0000313" key="8">
    <source>
        <dbReference type="Proteomes" id="UP000050266"/>
    </source>
</evidence>
<dbReference type="EMBL" id="LJRQ01000262">
    <property type="protein sequence ID" value="KPZ10731.1"/>
    <property type="molecule type" value="Genomic_DNA"/>
</dbReference>
<gene>
    <name evidence="7" type="ORF">ALO41_00785</name>
</gene>
<dbReference type="InterPro" id="IPR011049">
    <property type="entry name" value="Serralysin-like_metalloprot_C"/>
</dbReference>
<comment type="subcellular location">
    <subcellularLocation>
        <location evidence="2">Secreted</location>
    </subcellularLocation>
</comment>
<evidence type="ECO:0000256" key="5">
    <source>
        <dbReference type="ARBA" id="ARBA00022837"/>
    </source>
</evidence>
<dbReference type="PATRIC" id="fig|251720.4.peg.1013"/>
<evidence type="ECO:0000259" key="6">
    <source>
        <dbReference type="Pfam" id="PF08548"/>
    </source>
</evidence>
<protein>
    <submittedName>
        <fullName evidence="7">Hemolysin-type calcium-binding region</fullName>
    </submittedName>
</protein>
<accession>A0A0Q0EJG8</accession>
<dbReference type="GO" id="GO:0005509">
    <property type="term" value="F:calcium ion binding"/>
    <property type="evidence" value="ECO:0007669"/>
    <property type="project" value="InterPro"/>
</dbReference>
<dbReference type="Pfam" id="PF08548">
    <property type="entry name" value="Peptidase_M10_C"/>
    <property type="match status" value="1"/>
</dbReference>
<evidence type="ECO:0000256" key="3">
    <source>
        <dbReference type="ARBA" id="ARBA00022525"/>
    </source>
</evidence>
<comment type="caution">
    <text evidence="7">The sequence shown here is derived from an EMBL/GenBank/DDBJ whole genome shotgun (WGS) entry which is preliminary data.</text>
</comment>
<evidence type="ECO:0000313" key="7">
    <source>
        <dbReference type="EMBL" id="KPZ10731.1"/>
    </source>
</evidence>
<keyword evidence="3" id="KW-0964">Secreted</keyword>
<reference evidence="7 8" key="1">
    <citation type="submission" date="2015-09" db="EMBL/GenBank/DDBJ databases">
        <title>Genome announcement of multiple Pseudomonas syringae strains.</title>
        <authorList>
            <person name="Thakur S."/>
            <person name="Wang P.W."/>
            <person name="Gong Y."/>
            <person name="Weir B.S."/>
            <person name="Guttman D.S."/>
        </authorList>
    </citation>
    <scope>NUCLEOTIDE SEQUENCE [LARGE SCALE GENOMIC DNA]</scope>
    <source>
        <strain evidence="7 8">ICMP3962</strain>
    </source>
</reference>
<evidence type="ECO:0000256" key="1">
    <source>
        <dbReference type="ARBA" id="ARBA00001913"/>
    </source>
</evidence>
<dbReference type="Proteomes" id="UP000050266">
    <property type="component" value="Unassembled WGS sequence"/>
</dbReference>
<dbReference type="RefSeq" id="WP_057433052.1">
    <property type="nucleotide sequence ID" value="NZ_LIHQ01000247.1"/>
</dbReference>
<dbReference type="GO" id="GO:0005615">
    <property type="term" value="C:extracellular space"/>
    <property type="evidence" value="ECO:0007669"/>
    <property type="project" value="InterPro"/>
</dbReference>